<evidence type="ECO:0000313" key="3">
    <source>
        <dbReference type="EMBL" id="RLE13836.1"/>
    </source>
</evidence>
<dbReference type="GO" id="GO:0005737">
    <property type="term" value="C:cytoplasm"/>
    <property type="evidence" value="ECO:0007669"/>
    <property type="project" value="TreeGrafter"/>
</dbReference>
<evidence type="ECO:0000313" key="4">
    <source>
        <dbReference type="Proteomes" id="UP000267654"/>
    </source>
</evidence>
<organism evidence="3 4">
    <name type="scientific">Aerophobetes bacterium</name>
    <dbReference type="NCBI Taxonomy" id="2030807"/>
    <lineage>
        <taxon>Bacteria</taxon>
        <taxon>Candidatus Aerophobota</taxon>
    </lineage>
</organism>
<dbReference type="GO" id="GO:0016787">
    <property type="term" value="F:hydrolase activity"/>
    <property type="evidence" value="ECO:0007669"/>
    <property type="project" value="InterPro"/>
</dbReference>
<dbReference type="Pfam" id="PF04909">
    <property type="entry name" value="Amidohydro_2"/>
    <property type="match status" value="1"/>
</dbReference>
<dbReference type="GO" id="GO:0016831">
    <property type="term" value="F:carboxy-lyase activity"/>
    <property type="evidence" value="ECO:0007669"/>
    <property type="project" value="InterPro"/>
</dbReference>
<dbReference type="PANTHER" id="PTHR21240:SF28">
    <property type="entry name" value="ISO-OROTATE DECARBOXYLASE (EUROFUNG)"/>
    <property type="match status" value="1"/>
</dbReference>
<sequence>MKIIDFHCGLGKDLEVGVDSNGIIRYMDKYGVNLAVISPLGKGFIHKFIEENQNIMNCVKENKEKFIGFCTVNPWFENCIEELKKRSLDGCKGIALNPTRQGFPINSSLIYPLIEECDHLNLPVYFYTGTSIYDLPLNLALLAKNFPKVSFIMGQMGTSDYWMDIEPALELANNLVVETSVNPNTQLIKTLVKKFGPERIIFGSGFPFTDPEYEIKKIQICNLSEKDKELIMFRNAAHLLKVKV</sequence>
<dbReference type="InterPro" id="IPR032465">
    <property type="entry name" value="ACMSD"/>
</dbReference>
<dbReference type="Gene3D" id="3.20.20.140">
    <property type="entry name" value="Metal-dependent hydrolases"/>
    <property type="match status" value="1"/>
</dbReference>
<dbReference type="SUPFAM" id="SSF51556">
    <property type="entry name" value="Metallo-dependent hydrolases"/>
    <property type="match status" value="1"/>
</dbReference>
<evidence type="ECO:0000259" key="2">
    <source>
        <dbReference type="Pfam" id="PF04909"/>
    </source>
</evidence>
<dbReference type="InterPro" id="IPR032466">
    <property type="entry name" value="Metal_Hydrolase"/>
</dbReference>
<dbReference type="GO" id="GO:0019748">
    <property type="term" value="P:secondary metabolic process"/>
    <property type="evidence" value="ECO:0007669"/>
    <property type="project" value="TreeGrafter"/>
</dbReference>
<accession>A0A662DIT7</accession>
<evidence type="ECO:0000256" key="1">
    <source>
        <dbReference type="ARBA" id="ARBA00023239"/>
    </source>
</evidence>
<name>A0A662DIT7_UNCAE</name>
<feature type="domain" description="Amidohydrolase-related" evidence="2">
    <location>
        <begin position="52"/>
        <end position="241"/>
    </location>
</feature>
<reference evidence="3 4" key="1">
    <citation type="submission" date="2018-06" db="EMBL/GenBank/DDBJ databases">
        <title>Extensive metabolic versatility and redundancy in microbially diverse, dynamic hydrothermal sediments.</title>
        <authorList>
            <person name="Dombrowski N."/>
            <person name="Teske A."/>
            <person name="Baker B.J."/>
        </authorList>
    </citation>
    <scope>NUCLEOTIDE SEQUENCE [LARGE SCALE GENOMIC DNA]</scope>
    <source>
        <strain evidence="3">B19_G9</strain>
    </source>
</reference>
<comment type="caution">
    <text evidence="3">The sequence shown here is derived from an EMBL/GenBank/DDBJ whole genome shotgun (WGS) entry which is preliminary data.</text>
</comment>
<protein>
    <recommendedName>
        <fullName evidence="2">Amidohydrolase-related domain-containing protein</fullName>
    </recommendedName>
</protein>
<dbReference type="EMBL" id="QMQB01000067">
    <property type="protein sequence ID" value="RLE13836.1"/>
    <property type="molecule type" value="Genomic_DNA"/>
</dbReference>
<dbReference type="AlphaFoldDB" id="A0A662DIT7"/>
<dbReference type="InterPro" id="IPR006680">
    <property type="entry name" value="Amidohydro-rel"/>
</dbReference>
<proteinExistence type="predicted"/>
<keyword evidence="1" id="KW-0456">Lyase</keyword>
<gene>
    <name evidence="3" type="ORF">DRI96_02380</name>
</gene>
<dbReference type="PANTHER" id="PTHR21240">
    <property type="entry name" value="2-AMINO-3-CARBOXYLMUCONATE-6-SEMIALDEHYDE DECARBOXYLASE"/>
    <property type="match status" value="1"/>
</dbReference>
<dbReference type="Proteomes" id="UP000267654">
    <property type="component" value="Unassembled WGS sequence"/>
</dbReference>